<reference evidence="3" key="1">
    <citation type="submission" date="2018-04" db="EMBL/GenBank/DDBJ databases">
        <authorList>
            <person name="Cornet L."/>
        </authorList>
    </citation>
    <scope>NUCLEOTIDE SEQUENCE [LARGE SCALE GENOMIC DNA]</scope>
</reference>
<name>A0A2W4ZJK7_9CYAN</name>
<protein>
    <submittedName>
        <fullName evidence="2">Uncharacterized protein</fullName>
    </submittedName>
</protein>
<keyword evidence="1" id="KW-1133">Transmembrane helix</keyword>
<feature type="transmembrane region" description="Helical" evidence="1">
    <location>
        <begin position="128"/>
        <end position="144"/>
    </location>
</feature>
<organism evidence="2 3">
    <name type="scientific">Phormidesmis priestleyi</name>
    <dbReference type="NCBI Taxonomy" id="268141"/>
    <lineage>
        <taxon>Bacteria</taxon>
        <taxon>Bacillati</taxon>
        <taxon>Cyanobacteriota</taxon>
        <taxon>Cyanophyceae</taxon>
        <taxon>Leptolyngbyales</taxon>
        <taxon>Leptolyngbyaceae</taxon>
        <taxon>Phormidesmis</taxon>
    </lineage>
</organism>
<feature type="transmembrane region" description="Helical" evidence="1">
    <location>
        <begin position="100"/>
        <end position="122"/>
    </location>
</feature>
<proteinExistence type="predicted"/>
<keyword evidence="1" id="KW-0812">Transmembrane</keyword>
<gene>
    <name evidence="2" type="ORF">DCF15_04410</name>
</gene>
<evidence type="ECO:0000256" key="1">
    <source>
        <dbReference type="SAM" id="Phobius"/>
    </source>
</evidence>
<evidence type="ECO:0000313" key="2">
    <source>
        <dbReference type="EMBL" id="PZO58731.1"/>
    </source>
</evidence>
<dbReference type="AlphaFoldDB" id="A0A2W4ZJK7"/>
<comment type="caution">
    <text evidence="2">The sequence shown here is derived from an EMBL/GenBank/DDBJ whole genome shotgun (WGS) entry which is preliminary data.</text>
</comment>
<dbReference type="Proteomes" id="UP000249794">
    <property type="component" value="Unassembled WGS sequence"/>
</dbReference>
<sequence length="153" mass="16637">MNDLTGRILEMAQTGVYRESLFEVFRPMATKRQVKGAIALAKQFGLRSDPTLRDSDLGTYYQADALKVQSFQSTVQNSIVLSIGDDMAQRMHLATRTIKLMLVVSGASAIALLLIGSSYVLAGKAEAAAAWWTSALCAGGIWLWQKTVAKPLL</sequence>
<accession>A0A2W4ZJK7</accession>
<reference evidence="2 3" key="2">
    <citation type="submission" date="2018-06" db="EMBL/GenBank/DDBJ databases">
        <title>Metagenomic assembly of (sub)arctic Cyanobacteria and their associated microbiome from non-axenic cultures.</title>
        <authorList>
            <person name="Baurain D."/>
        </authorList>
    </citation>
    <scope>NUCLEOTIDE SEQUENCE [LARGE SCALE GENOMIC DNA]</scope>
    <source>
        <strain evidence="2">ULC027bin1</strain>
    </source>
</reference>
<dbReference type="EMBL" id="QBMP01000027">
    <property type="protein sequence ID" value="PZO58731.1"/>
    <property type="molecule type" value="Genomic_DNA"/>
</dbReference>
<keyword evidence="1" id="KW-0472">Membrane</keyword>
<evidence type="ECO:0000313" key="3">
    <source>
        <dbReference type="Proteomes" id="UP000249794"/>
    </source>
</evidence>